<dbReference type="InterPro" id="IPR003838">
    <property type="entry name" value="ABC3_permease_C"/>
</dbReference>
<feature type="transmembrane region" description="Helical" evidence="7">
    <location>
        <begin position="266"/>
        <end position="287"/>
    </location>
</feature>
<keyword evidence="4 7" id="KW-1133">Transmembrane helix</keyword>
<evidence type="ECO:0000259" key="8">
    <source>
        <dbReference type="Pfam" id="PF02687"/>
    </source>
</evidence>
<dbReference type="Pfam" id="PF02687">
    <property type="entry name" value="FtsX"/>
    <property type="match status" value="2"/>
</dbReference>
<feature type="domain" description="ABC3 transporter permease C-terminal" evidence="8">
    <location>
        <begin position="728"/>
        <end position="844"/>
    </location>
</feature>
<reference evidence="9 10" key="1">
    <citation type="submission" date="2018-06" db="EMBL/GenBank/DDBJ databases">
        <title>Genomic Encyclopedia of Type Strains, Phase IV (KMG-IV): sequencing the most valuable type-strain genomes for metagenomic binning, comparative biology and taxonomic classification.</title>
        <authorList>
            <person name="Goeker M."/>
        </authorList>
    </citation>
    <scope>NUCLEOTIDE SEQUENCE [LARGE SCALE GENOMIC DNA]</scope>
    <source>
        <strain evidence="9 10">DSM 44599</strain>
    </source>
</reference>
<evidence type="ECO:0000256" key="3">
    <source>
        <dbReference type="ARBA" id="ARBA00022692"/>
    </source>
</evidence>
<dbReference type="GO" id="GO:0022857">
    <property type="term" value="F:transmembrane transporter activity"/>
    <property type="evidence" value="ECO:0007669"/>
    <property type="project" value="TreeGrafter"/>
</dbReference>
<evidence type="ECO:0000256" key="6">
    <source>
        <dbReference type="ARBA" id="ARBA00038076"/>
    </source>
</evidence>
<evidence type="ECO:0000256" key="1">
    <source>
        <dbReference type="ARBA" id="ARBA00004651"/>
    </source>
</evidence>
<proteinExistence type="inferred from homology"/>
<evidence type="ECO:0000256" key="4">
    <source>
        <dbReference type="ARBA" id="ARBA00022989"/>
    </source>
</evidence>
<evidence type="ECO:0000256" key="5">
    <source>
        <dbReference type="ARBA" id="ARBA00023136"/>
    </source>
</evidence>
<name>A0A366E4L7_9NOCA</name>
<feature type="transmembrane region" description="Helical" evidence="7">
    <location>
        <begin position="818"/>
        <end position="838"/>
    </location>
</feature>
<dbReference type="GO" id="GO:0005886">
    <property type="term" value="C:plasma membrane"/>
    <property type="evidence" value="ECO:0007669"/>
    <property type="project" value="UniProtKB-SubCell"/>
</dbReference>
<feature type="transmembrane region" description="Helical" evidence="7">
    <location>
        <begin position="726"/>
        <end position="748"/>
    </location>
</feature>
<dbReference type="EMBL" id="QNRE01000001">
    <property type="protein sequence ID" value="RBO97055.1"/>
    <property type="molecule type" value="Genomic_DNA"/>
</dbReference>
<feature type="transmembrane region" description="Helical" evidence="7">
    <location>
        <begin position="436"/>
        <end position="453"/>
    </location>
</feature>
<protein>
    <submittedName>
        <fullName evidence="9">Putative ABC transport system permease protein</fullName>
    </submittedName>
</protein>
<keyword evidence="3 7" id="KW-0812">Transmembrane</keyword>
<feature type="transmembrane region" description="Helical" evidence="7">
    <location>
        <begin position="307"/>
        <end position="333"/>
    </location>
</feature>
<dbReference type="PANTHER" id="PTHR30572:SF4">
    <property type="entry name" value="ABC TRANSPORTER PERMEASE YTRF"/>
    <property type="match status" value="1"/>
</dbReference>
<comment type="similarity">
    <text evidence="6">Belongs to the ABC-4 integral membrane protein family.</text>
</comment>
<comment type="subcellular location">
    <subcellularLocation>
        <location evidence="1">Cell membrane</location>
        <topology evidence="1">Multi-pass membrane protein</topology>
    </subcellularLocation>
</comment>
<dbReference type="PANTHER" id="PTHR30572">
    <property type="entry name" value="MEMBRANE COMPONENT OF TRANSPORTER-RELATED"/>
    <property type="match status" value="1"/>
</dbReference>
<feature type="transmembrane region" description="Helical" evidence="7">
    <location>
        <begin position="28"/>
        <end position="47"/>
    </location>
</feature>
<keyword evidence="10" id="KW-1185">Reference proteome</keyword>
<evidence type="ECO:0000313" key="10">
    <source>
        <dbReference type="Proteomes" id="UP000252586"/>
    </source>
</evidence>
<organism evidence="9 10">
    <name type="scientific">Nocardia puris</name>
    <dbReference type="NCBI Taxonomy" id="208602"/>
    <lineage>
        <taxon>Bacteria</taxon>
        <taxon>Bacillati</taxon>
        <taxon>Actinomycetota</taxon>
        <taxon>Actinomycetes</taxon>
        <taxon>Mycobacteriales</taxon>
        <taxon>Nocardiaceae</taxon>
        <taxon>Nocardia</taxon>
    </lineage>
</organism>
<evidence type="ECO:0000256" key="2">
    <source>
        <dbReference type="ARBA" id="ARBA00022475"/>
    </source>
</evidence>
<dbReference type="InterPro" id="IPR050250">
    <property type="entry name" value="Macrolide_Exporter_MacB"/>
</dbReference>
<feature type="transmembrane region" description="Helical" evidence="7">
    <location>
        <begin position="405"/>
        <end position="424"/>
    </location>
</feature>
<feature type="transmembrane region" description="Helical" evidence="7">
    <location>
        <begin position="769"/>
        <end position="798"/>
    </location>
</feature>
<gene>
    <name evidence="9" type="ORF">DFR74_1011074</name>
</gene>
<evidence type="ECO:0000256" key="7">
    <source>
        <dbReference type="SAM" id="Phobius"/>
    </source>
</evidence>
<accession>A0A366E4L7</accession>
<feature type="transmembrane region" description="Helical" evidence="7">
    <location>
        <begin position="361"/>
        <end position="385"/>
    </location>
</feature>
<dbReference type="AlphaFoldDB" id="A0A366E4L7"/>
<feature type="transmembrane region" description="Helical" evidence="7">
    <location>
        <begin position="485"/>
        <end position="506"/>
    </location>
</feature>
<dbReference type="Proteomes" id="UP000252586">
    <property type="component" value="Unassembled WGS sequence"/>
</dbReference>
<feature type="domain" description="ABC3 transporter permease C-terminal" evidence="8">
    <location>
        <begin position="268"/>
        <end position="388"/>
    </location>
</feature>
<keyword evidence="5 7" id="KW-0472">Membrane</keyword>
<dbReference type="RefSeq" id="WP_147265741.1">
    <property type="nucleotide sequence ID" value="NZ_CP107943.1"/>
</dbReference>
<keyword evidence="2" id="KW-1003">Cell membrane</keyword>
<sequence length="852" mass="86980">MRGRIGAALRVFGRLHLAAVLRDWRRNVFTVVGVAVGVTLVVAVVQLNQVLLRPFDAFGPALAEGAGSEVLQVIPLVEGRLPAGAVAEVAAVPGVDAVVPVTAGMTQIDLGGGAEGFFVLGATCAVERLLGPFDCAGLASATRLTPGPGLPLGMSEDAARDLGLTPGAPIPLPGRAADAAHLGWTFPARAPLDGMNAGRVLLATSPTDAGRVLGASDHLTSLFVLPHAGADLSGALAAATDGIASVGPPRPQIPAIYASSKQTLDLTAIAGLLIGVLIAVNTVLFGFERRRRVMGTIGVLGATPRRILAGFLGEGALLGAVGGLLAVPTGYLLGAWLVDRFGRSVLSGSGAELALAWDRSIIALGVGAGAVCGLLAMAVPAWQLVREGPLASVAGFGGVQAPRRVSWYPMLAGVALIVLAIVVLRRFNKGEVSLTVGNAGIFLGLAGFTAAMISLTPRLVRVLVTPVAARLPAIGRLAHGDIRRYALMFASTAAIAALGATLAIGAQTMQALLTADVSGHKTAGLPTSLVIEPKSMLDQRPASIDDATYARIEEAARGNPVDDQWTAVIPSPTEPRLIVGVTPGSRQATALATPLGDADRLWNGLRAGEIGLSVVAAGRLGAAAGDTVTLPTPTGYADFRVAGVFDPAMLSDSPIGDVVLVSGTQAAQRWAAARTRVAVHFPSAPEAAAQVDTFAALGEGLSVYDNDRWRAAAATVVPRFFEPFTVTGYVIMGIAGVSVLNIFLLGLVQRRRERAVVRALGATPGVEQAVIVVQAALLAAACVAAGLAGGSGLVYLQALTSPVNYGVQVDWGAVGRPLVVVPLCLVAMAAAAALYPVLHARRLETAAELRSN</sequence>
<evidence type="ECO:0000313" key="9">
    <source>
        <dbReference type="EMBL" id="RBO97055.1"/>
    </source>
</evidence>
<comment type="caution">
    <text evidence="9">The sequence shown here is derived from an EMBL/GenBank/DDBJ whole genome shotgun (WGS) entry which is preliminary data.</text>
</comment>
<dbReference type="STRING" id="1210090.GCA_001613185_06358"/>
<dbReference type="OrthoDB" id="3223244at2"/>